<dbReference type="PANTHER" id="PTHR42756">
    <property type="entry name" value="TRANSCRIPTIONAL REGULATOR, MARR"/>
    <property type="match status" value="1"/>
</dbReference>
<dbReference type="PRINTS" id="PR00598">
    <property type="entry name" value="HTHMARR"/>
</dbReference>
<evidence type="ECO:0000313" key="5">
    <source>
        <dbReference type="EMBL" id="UWX05560.1"/>
    </source>
</evidence>
<dbReference type="PANTHER" id="PTHR42756:SF1">
    <property type="entry name" value="TRANSCRIPTIONAL REPRESSOR OF EMRAB OPERON"/>
    <property type="match status" value="1"/>
</dbReference>
<evidence type="ECO:0000259" key="4">
    <source>
        <dbReference type="PROSITE" id="PS50995"/>
    </source>
</evidence>
<dbReference type="InterPro" id="IPR036388">
    <property type="entry name" value="WH-like_DNA-bd_sf"/>
</dbReference>
<sequence>MNDYISQRNQRWKKIFPDITQQGFWGRINRLATYYQTKCDMLLTQYDIKRNEYEILCSLLYSGYPYSMTPKEITAHAFKTPGAITNGIDNLEKKDLVKRTPNSENRRSTIIELTPKGEQLIRTIFPKYTEMENEILSPLQSEEIQNVKEILNKFLTQLEQTKQISTPGFPVRKI</sequence>
<dbReference type="PROSITE" id="PS01117">
    <property type="entry name" value="HTH_MARR_1"/>
    <property type="match status" value="1"/>
</dbReference>
<organism evidence="5 6">
    <name type="scientific">Taurinivorans muris</name>
    <dbReference type="NCBI Taxonomy" id="2787751"/>
    <lineage>
        <taxon>Bacteria</taxon>
        <taxon>Pseudomonadati</taxon>
        <taxon>Thermodesulfobacteriota</taxon>
        <taxon>Desulfovibrionia</taxon>
        <taxon>Desulfovibrionales</taxon>
        <taxon>Desulfovibrionaceae</taxon>
        <taxon>Taurinivorans</taxon>
    </lineage>
</organism>
<keyword evidence="6" id="KW-1185">Reference proteome</keyword>
<proteinExistence type="predicted"/>
<dbReference type="Pfam" id="PF01047">
    <property type="entry name" value="MarR"/>
    <property type="match status" value="1"/>
</dbReference>
<dbReference type="Proteomes" id="UP001058120">
    <property type="component" value="Chromosome"/>
</dbReference>
<feature type="domain" description="HTH marR-type" evidence="4">
    <location>
        <begin position="21"/>
        <end position="156"/>
    </location>
</feature>
<dbReference type="SMART" id="SM00347">
    <property type="entry name" value="HTH_MARR"/>
    <property type="match status" value="1"/>
</dbReference>
<dbReference type="EMBL" id="CP065938">
    <property type="protein sequence ID" value="UWX05560.1"/>
    <property type="molecule type" value="Genomic_DNA"/>
</dbReference>
<dbReference type="InterPro" id="IPR036390">
    <property type="entry name" value="WH_DNA-bd_sf"/>
</dbReference>
<dbReference type="RefSeq" id="WP_334315144.1">
    <property type="nucleotide sequence ID" value="NZ_CP065938.1"/>
</dbReference>
<reference evidence="5" key="1">
    <citation type="submission" date="2020-12" db="EMBL/GenBank/DDBJ databases">
        <title>Taurinivorans muris gen. nov., sp. nov., fundamental and realized metabolic niche of a ubiquitous sulfidogenic bacterium in the murine intestine.</title>
        <authorList>
            <person name="Ye H."/>
            <person name="Hanson B.T."/>
            <person name="Loy A."/>
        </authorList>
    </citation>
    <scope>NUCLEOTIDE SEQUENCE</scope>
    <source>
        <strain evidence="5">LT0009</strain>
    </source>
</reference>
<keyword evidence="2" id="KW-0238">DNA-binding</keyword>
<evidence type="ECO:0000256" key="3">
    <source>
        <dbReference type="ARBA" id="ARBA00023163"/>
    </source>
</evidence>
<gene>
    <name evidence="5" type="ORF">JBF11_08955</name>
</gene>
<accession>A0ABY5Y0J5</accession>
<name>A0ABY5Y0J5_9BACT</name>
<keyword evidence="1" id="KW-0805">Transcription regulation</keyword>
<dbReference type="InterPro" id="IPR000835">
    <property type="entry name" value="HTH_MarR-typ"/>
</dbReference>
<protein>
    <submittedName>
        <fullName evidence="5">Winged helix-turn-helix transcriptional regulator</fullName>
    </submittedName>
</protein>
<dbReference type="SUPFAM" id="SSF46785">
    <property type="entry name" value="Winged helix' DNA-binding domain"/>
    <property type="match status" value="1"/>
</dbReference>
<evidence type="ECO:0000256" key="1">
    <source>
        <dbReference type="ARBA" id="ARBA00023015"/>
    </source>
</evidence>
<keyword evidence="3" id="KW-0804">Transcription</keyword>
<dbReference type="Gene3D" id="1.10.10.10">
    <property type="entry name" value="Winged helix-like DNA-binding domain superfamily/Winged helix DNA-binding domain"/>
    <property type="match status" value="1"/>
</dbReference>
<evidence type="ECO:0000256" key="2">
    <source>
        <dbReference type="ARBA" id="ARBA00023125"/>
    </source>
</evidence>
<dbReference type="PROSITE" id="PS50995">
    <property type="entry name" value="HTH_MARR_2"/>
    <property type="match status" value="1"/>
</dbReference>
<dbReference type="InterPro" id="IPR023187">
    <property type="entry name" value="Tscrpt_reg_MarR-type_CS"/>
</dbReference>
<evidence type="ECO:0000313" key="6">
    <source>
        <dbReference type="Proteomes" id="UP001058120"/>
    </source>
</evidence>